<dbReference type="Gene3D" id="3.30.1490.20">
    <property type="entry name" value="ATP-grasp fold, A domain"/>
    <property type="match status" value="1"/>
</dbReference>
<evidence type="ECO:0000256" key="1">
    <source>
        <dbReference type="ARBA" id="ARBA00010871"/>
    </source>
</evidence>
<dbReference type="Gene3D" id="3.30.470.20">
    <property type="entry name" value="ATP-grasp fold, B domain"/>
    <property type="match status" value="1"/>
</dbReference>
<keyword evidence="3" id="KW-0547">Nucleotide-binding</keyword>
<dbReference type="InterPro" id="IPR011095">
    <property type="entry name" value="Dala_Dala_lig_C"/>
</dbReference>
<evidence type="ECO:0000313" key="6">
    <source>
        <dbReference type="Proteomes" id="UP001060414"/>
    </source>
</evidence>
<keyword evidence="3" id="KW-0067">ATP-binding</keyword>
<keyword evidence="2" id="KW-0436">Ligase</keyword>
<dbReference type="Pfam" id="PF07478">
    <property type="entry name" value="Dala_Dala_lig_C"/>
    <property type="match status" value="1"/>
</dbReference>
<accession>A0ABY5ZLY6</accession>
<feature type="domain" description="ATP-grasp" evidence="4">
    <location>
        <begin position="116"/>
        <end position="325"/>
    </location>
</feature>
<evidence type="ECO:0000256" key="3">
    <source>
        <dbReference type="PROSITE-ProRule" id="PRU00409"/>
    </source>
</evidence>
<dbReference type="SUPFAM" id="SSF56059">
    <property type="entry name" value="Glutathione synthetase ATP-binding domain-like"/>
    <property type="match status" value="1"/>
</dbReference>
<dbReference type="PANTHER" id="PTHR23132">
    <property type="entry name" value="D-ALANINE--D-ALANINE LIGASE"/>
    <property type="match status" value="1"/>
</dbReference>
<evidence type="ECO:0000313" key="5">
    <source>
        <dbReference type="EMBL" id="UWZ80113.1"/>
    </source>
</evidence>
<dbReference type="RefSeq" id="WP_260748470.1">
    <property type="nucleotide sequence ID" value="NZ_CP092109.1"/>
</dbReference>
<protein>
    <submittedName>
        <fullName evidence="5">ATP-grasp domain-containing protein</fullName>
    </submittedName>
</protein>
<dbReference type="InterPro" id="IPR011761">
    <property type="entry name" value="ATP-grasp"/>
</dbReference>
<evidence type="ECO:0000259" key="4">
    <source>
        <dbReference type="PROSITE" id="PS50975"/>
    </source>
</evidence>
<sequence>MKVAVCFNRVPPRLVHGEPLDRISEEGAEAEAQAVAAALRELGHAPHLVALGADIAPFVAELRALAPELVFNLCEGFWGQSRKEMHIAALLDLLGLTFTGGAPLCLGLTQDKARTKDLLTRHQLPTPKYLLVKLGEQYPRVRDLAYPLIVKPRFEDASLGISNDSVVDNEGELKARIDYVHRTYRQGALVEEFIEGREINAAILGNGSHEVLPLSEIRFHSDLVRPIVSYEGKWLEQSQGYQGTQPLCPAPLKGRDAILVRDVALRAYKIMECRDYARVDIRLRDGVPYILEVNANPDISPEAGLARCAGVAGIRYPQLIRRVLEMAAQRREAARA</sequence>
<proteinExistence type="inferred from homology"/>
<comment type="similarity">
    <text evidence="1">Belongs to the D-alanine--D-alanine ligase family.</text>
</comment>
<dbReference type="PROSITE" id="PS50975">
    <property type="entry name" value="ATP_GRASP"/>
    <property type="match status" value="1"/>
</dbReference>
<organism evidence="5 6">
    <name type="scientific">Geoalkalibacter halelectricus</name>
    <dbReference type="NCBI Taxonomy" id="2847045"/>
    <lineage>
        <taxon>Bacteria</taxon>
        <taxon>Pseudomonadati</taxon>
        <taxon>Thermodesulfobacteriota</taxon>
        <taxon>Desulfuromonadia</taxon>
        <taxon>Desulfuromonadales</taxon>
        <taxon>Geoalkalibacteraceae</taxon>
        <taxon>Geoalkalibacter</taxon>
    </lineage>
</organism>
<dbReference type="InterPro" id="IPR013815">
    <property type="entry name" value="ATP_grasp_subdomain_1"/>
</dbReference>
<evidence type="ECO:0000256" key="2">
    <source>
        <dbReference type="ARBA" id="ARBA00022598"/>
    </source>
</evidence>
<dbReference type="PANTHER" id="PTHR23132:SF23">
    <property type="entry name" value="D-ALANINE--D-ALANINE LIGASE B"/>
    <property type="match status" value="1"/>
</dbReference>
<gene>
    <name evidence="5" type="ORF">L9S41_01655</name>
</gene>
<name>A0ABY5ZLY6_9BACT</name>
<reference evidence="5" key="1">
    <citation type="journal article" date="2022" name="Environ. Microbiol.">
        <title>Geoalkalibacter halelectricus SAP #1 sp. nov. possessing extracellular electron transfer and mineral#reducing capabilities from a haloalkaline environment.</title>
        <authorList>
            <person name="Yadav S."/>
            <person name="Singh R."/>
            <person name="Sundharam S.S."/>
            <person name="Chaudhary S."/>
            <person name="Krishnamurthi S."/>
            <person name="Patil S.A."/>
        </authorList>
    </citation>
    <scope>NUCLEOTIDE SEQUENCE</scope>
    <source>
        <strain evidence="5">SAP-1</strain>
    </source>
</reference>
<dbReference type="Proteomes" id="UP001060414">
    <property type="component" value="Chromosome"/>
</dbReference>
<dbReference type="EMBL" id="CP092109">
    <property type="protein sequence ID" value="UWZ80113.1"/>
    <property type="molecule type" value="Genomic_DNA"/>
</dbReference>
<keyword evidence="6" id="KW-1185">Reference proteome</keyword>